<evidence type="ECO:0000256" key="1">
    <source>
        <dbReference type="ARBA" id="ARBA00004417"/>
    </source>
</evidence>
<dbReference type="InterPro" id="IPR003593">
    <property type="entry name" value="AAA+_ATPase"/>
</dbReference>
<keyword evidence="8" id="KW-1185">Reference proteome</keyword>
<gene>
    <name evidence="7" type="ORF">SLNSH_07835</name>
</gene>
<dbReference type="CDD" id="cd03257">
    <property type="entry name" value="ABC_NikE_OppD_transporters"/>
    <property type="match status" value="1"/>
</dbReference>
<dbReference type="OrthoDB" id="9815712at2"/>
<comment type="subcellular location">
    <subcellularLocation>
        <location evidence="1">Cell inner membrane</location>
        <topology evidence="1">Peripheral membrane protein</topology>
    </subcellularLocation>
</comment>
<dbReference type="Pfam" id="PF00005">
    <property type="entry name" value="ABC_tran"/>
    <property type="match status" value="1"/>
</dbReference>
<dbReference type="PANTHER" id="PTHR43776:SF7">
    <property type="entry name" value="D,D-DIPEPTIDE TRANSPORT ATP-BINDING PROTEIN DDPF-RELATED"/>
    <property type="match status" value="1"/>
</dbReference>
<feature type="domain" description="ABC transporter" evidence="6">
    <location>
        <begin position="5"/>
        <end position="254"/>
    </location>
</feature>
<dbReference type="PROSITE" id="PS50893">
    <property type="entry name" value="ABC_TRANSPORTER_2"/>
    <property type="match status" value="1"/>
</dbReference>
<dbReference type="InterPro" id="IPR027417">
    <property type="entry name" value="P-loop_NTPase"/>
</dbReference>
<comment type="similarity">
    <text evidence="2">Belongs to the ABC transporter superfamily.</text>
</comment>
<evidence type="ECO:0000256" key="3">
    <source>
        <dbReference type="ARBA" id="ARBA00022448"/>
    </source>
</evidence>
<proteinExistence type="inferred from homology"/>
<dbReference type="SMART" id="SM00382">
    <property type="entry name" value="AAA"/>
    <property type="match status" value="1"/>
</dbReference>
<evidence type="ECO:0000313" key="8">
    <source>
        <dbReference type="Proteomes" id="UP000239772"/>
    </source>
</evidence>
<dbReference type="InterPro" id="IPR013563">
    <property type="entry name" value="Oligopep_ABC_C"/>
</dbReference>
<reference evidence="8" key="1">
    <citation type="submission" date="2018-03" db="EMBL/GenBank/DDBJ databases">
        <authorList>
            <person name="Sun L."/>
            <person name="Liu H."/>
            <person name="Chen W."/>
            <person name="Huang K."/>
            <person name="Liu W."/>
            <person name="Gao X."/>
        </authorList>
    </citation>
    <scope>NUCLEOTIDE SEQUENCE [LARGE SCALE GENOMIC DNA]</scope>
    <source>
        <strain evidence="8">SH9</strain>
    </source>
</reference>
<keyword evidence="5 7" id="KW-0067">ATP-binding</keyword>
<dbReference type="Gene3D" id="3.40.50.300">
    <property type="entry name" value="P-loop containing nucleotide triphosphate hydrolases"/>
    <property type="match status" value="1"/>
</dbReference>
<keyword evidence="4" id="KW-0547">Nucleotide-binding</keyword>
<dbReference type="GO" id="GO:0015833">
    <property type="term" value="P:peptide transport"/>
    <property type="evidence" value="ECO:0007669"/>
    <property type="project" value="InterPro"/>
</dbReference>
<accession>A0A2T1HUZ7</accession>
<comment type="caution">
    <text evidence="7">The sequence shown here is derived from an EMBL/GenBank/DDBJ whole genome shotgun (WGS) entry which is preliminary data.</text>
</comment>
<evidence type="ECO:0000259" key="6">
    <source>
        <dbReference type="PROSITE" id="PS50893"/>
    </source>
</evidence>
<evidence type="ECO:0000313" key="7">
    <source>
        <dbReference type="EMBL" id="PSC05492.1"/>
    </source>
</evidence>
<evidence type="ECO:0000256" key="5">
    <source>
        <dbReference type="ARBA" id="ARBA00022840"/>
    </source>
</evidence>
<dbReference type="EMBL" id="PVZS01000007">
    <property type="protein sequence ID" value="PSC05492.1"/>
    <property type="molecule type" value="Genomic_DNA"/>
</dbReference>
<sequence>MSAILQAEGLKKYFKTGGGLFSKPTVVRAVDGVSFAVQKGETLAIVGESGCGKSTVGRMLMRLIEPTAGTVTFEGQDLGALGETGLRKLRGAMQMVFQDPFSSLNPRMTVADIVGEPLWLHGEGSARERREKTLELLRTVGLRPDLADRYPHEFSGGQRQRIGIARALASSPKLVIGDEPVSALDVSIQAQVINLLEDLKERFALTLIIIAHDLAVIRHMSDRVIVMYLGSIVEVAPTGPLYSEPLHPYTRALLSAIPLPVPGHHAERKLLEGDIPSPANPPSGCRFHTRCPYAQKRCVDEVPALRDAGAGRMAACHFFEDLPPETAGRALGAADSPAKARRLALYKQFRTLRDTQGPEAVLRASTPTMEAVTRGEQSS</sequence>
<dbReference type="GO" id="GO:0055085">
    <property type="term" value="P:transmembrane transport"/>
    <property type="evidence" value="ECO:0007669"/>
    <property type="project" value="UniProtKB-ARBA"/>
</dbReference>
<dbReference type="GO" id="GO:0005524">
    <property type="term" value="F:ATP binding"/>
    <property type="evidence" value="ECO:0007669"/>
    <property type="project" value="UniProtKB-KW"/>
</dbReference>
<evidence type="ECO:0000256" key="4">
    <source>
        <dbReference type="ARBA" id="ARBA00022741"/>
    </source>
</evidence>
<dbReference type="SUPFAM" id="SSF52540">
    <property type="entry name" value="P-loop containing nucleoside triphosphate hydrolases"/>
    <property type="match status" value="1"/>
</dbReference>
<organism evidence="7 8">
    <name type="scientific">Alsobacter soli</name>
    <dbReference type="NCBI Taxonomy" id="2109933"/>
    <lineage>
        <taxon>Bacteria</taxon>
        <taxon>Pseudomonadati</taxon>
        <taxon>Pseudomonadota</taxon>
        <taxon>Alphaproteobacteria</taxon>
        <taxon>Hyphomicrobiales</taxon>
        <taxon>Alsobacteraceae</taxon>
        <taxon>Alsobacter</taxon>
    </lineage>
</organism>
<dbReference type="InterPro" id="IPR050319">
    <property type="entry name" value="ABC_transp_ATP-bind"/>
</dbReference>
<dbReference type="PROSITE" id="PS00211">
    <property type="entry name" value="ABC_TRANSPORTER_1"/>
    <property type="match status" value="1"/>
</dbReference>
<evidence type="ECO:0000256" key="2">
    <source>
        <dbReference type="ARBA" id="ARBA00005417"/>
    </source>
</evidence>
<dbReference type="AlphaFoldDB" id="A0A2T1HUZ7"/>
<dbReference type="InterPro" id="IPR003439">
    <property type="entry name" value="ABC_transporter-like_ATP-bd"/>
</dbReference>
<protein>
    <submittedName>
        <fullName evidence="7">Oligopeptide ABC transporter ATP-binding protein</fullName>
    </submittedName>
</protein>
<dbReference type="GO" id="GO:0005886">
    <property type="term" value="C:plasma membrane"/>
    <property type="evidence" value="ECO:0007669"/>
    <property type="project" value="UniProtKB-SubCell"/>
</dbReference>
<dbReference type="InterPro" id="IPR017871">
    <property type="entry name" value="ABC_transporter-like_CS"/>
</dbReference>
<dbReference type="Pfam" id="PF08352">
    <property type="entry name" value="oligo_HPY"/>
    <property type="match status" value="1"/>
</dbReference>
<dbReference type="Proteomes" id="UP000239772">
    <property type="component" value="Unassembled WGS sequence"/>
</dbReference>
<dbReference type="GO" id="GO:0016887">
    <property type="term" value="F:ATP hydrolysis activity"/>
    <property type="evidence" value="ECO:0007669"/>
    <property type="project" value="InterPro"/>
</dbReference>
<dbReference type="PANTHER" id="PTHR43776">
    <property type="entry name" value="TRANSPORT ATP-BINDING PROTEIN"/>
    <property type="match status" value="1"/>
</dbReference>
<dbReference type="RefSeq" id="WP_106336129.1">
    <property type="nucleotide sequence ID" value="NZ_PVZS01000007.1"/>
</dbReference>
<dbReference type="NCBIfam" id="NF008453">
    <property type="entry name" value="PRK11308.1"/>
    <property type="match status" value="1"/>
</dbReference>
<dbReference type="FunFam" id="3.40.50.300:FF:000016">
    <property type="entry name" value="Oligopeptide ABC transporter ATP-binding component"/>
    <property type="match status" value="1"/>
</dbReference>
<dbReference type="NCBIfam" id="TIGR01727">
    <property type="entry name" value="oligo_HPY"/>
    <property type="match status" value="1"/>
</dbReference>
<keyword evidence="3" id="KW-0813">Transport</keyword>
<name>A0A2T1HUZ7_9HYPH</name>